<dbReference type="Pfam" id="PF08543">
    <property type="entry name" value="Phos_pyr_kin"/>
    <property type="match status" value="1"/>
</dbReference>
<protein>
    <recommendedName>
        <fullName evidence="2">hydroxymethylpyrimidine kinase</fullName>
        <ecNumber evidence="2">2.7.1.49</ecNumber>
    </recommendedName>
</protein>
<keyword evidence="4" id="KW-0808">Transferase</keyword>
<dbReference type="NCBIfam" id="TIGR00097">
    <property type="entry name" value="HMP-P_kinase"/>
    <property type="match status" value="1"/>
</dbReference>
<dbReference type="InterPro" id="IPR029056">
    <property type="entry name" value="Ribokinase-like"/>
</dbReference>
<dbReference type="Gene3D" id="3.40.1190.20">
    <property type="match status" value="1"/>
</dbReference>
<comment type="caution">
    <text evidence="4">The sequence shown here is derived from an EMBL/GenBank/DDBJ whole genome shotgun (WGS) entry which is preliminary data.</text>
</comment>
<dbReference type="CDD" id="cd01169">
    <property type="entry name" value="HMPP_kinase"/>
    <property type="match status" value="1"/>
</dbReference>
<reference evidence="4 5" key="1">
    <citation type="submission" date="2024-09" db="EMBL/GenBank/DDBJ databases">
        <authorList>
            <person name="Sun Q."/>
            <person name="Mori K."/>
        </authorList>
    </citation>
    <scope>NUCLEOTIDE SEQUENCE [LARGE SCALE GENOMIC DNA]</scope>
    <source>
        <strain evidence="4 5">CECT 7682</strain>
    </source>
</reference>
<proteinExistence type="predicted"/>
<keyword evidence="4" id="KW-0418">Kinase</keyword>
<evidence type="ECO:0000313" key="4">
    <source>
        <dbReference type="EMBL" id="MFB9210479.1"/>
    </source>
</evidence>
<evidence type="ECO:0000313" key="5">
    <source>
        <dbReference type="Proteomes" id="UP001589654"/>
    </source>
</evidence>
<evidence type="ECO:0000256" key="1">
    <source>
        <dbReference type="ARBA" id="ARBA00004948"/>
    </source>
</evidence>
<sequence length="280" mass="30275">MEMNTQYQYIKLLTIAGSDSGGGAGIQADLKTFSALGCYGMSVITAVTSQNTCGVRNILGVQGNHVASQLDAVLEDLPPRAIKIGMLHRPEIVEIVSEKLQALNETPIVFDPVMVSTSGDPLITLETVELLKEKLFPLCDLVTPNLDEAETLEGFPVRNKKDMEEVGKRILHYGSKAVLVKGGHLEGNQVFDVLCQRGGKITIFKGEKISTSNSHGTGCTLSSAIASFLAQGKNLEEAVREGREYVRNALESGKEIRTGKGKGPLNHFFSPIEMKKVTES</sequence>
<dbReference type="EC" id="2.7.1.49" evidence="2"/>
<dbReference type="Proteomes" id="UP001589654">
    <property type="component" value="Unassembled WGS sequence"/>
</dbReference>
<organism evidence="4 5">
    <name type="scientific">Echinicola jeungdonensis</name>
    <dbReference type="NCBI Taxonomy" id="709343"/>
    <lineage>
        <taxon>Bacteria</taxon>
        <taxon>Pseudomonadati</taxon>
        <taxon>Bacteroidota</taxon>
        <taxon>Cytophagia</taxon>
        <taxon>Cytophagales</taxon>
        <taxon>Cyclobacteriaceae</taxon>
        <taxon>Echinicola</taxon>
    </lineage>
</organism>
<dbReference type="InterPro" id="IPR004399">
    <property type="entry name" value="HMP/HMP-P_kinase_dom"/>
</dbReference>
<dbReference type="EMBL" id="JBHMEW010000008">
    <property type="protein sequence ID" value="MFB9210479.1"/>
    <property type="molecule type" value="Genomic_DNA"/>
</dbReference>
<feature type="domain" description="Pyridoxamine kinase/Phosphomethylpyrimidine kinase" evidence="3">
    <location>
        <begin position="19"/>
        <end position="266"/>
    </location>
</feature>
<name>A0ABV5J3B7_9BACT</name>
<comment type="pathway">
    <text evidence="1">Cofactor biosynthesis; thiamine diphosphate biosynthesis.</text>
</comment>
<evidence type="ECO:0000256" key="2">
    <source>
        <dbReference type="ARBA" id="ARBA00012135"/>
    </source>
</evidence>
<accession>A0ABV5J3B7</accession>
<dbReference type="GO" id="GO:0008972">
    <property type="term" value="F:phosphomethylpyrimidine kinase activity"/>
    <property type="evidence" value="ECO:0007669"/>
    <property type="project" value="UniProtKB-EC"/>
</dbReference>
<dbReference type="PANTHER" id="PTHR20858:SF17">
    <property type="entry name" value="HYDROXYMETHYLPYRIMIDINE_PHOSPHOMETHYLPYRIMIDINE KINASE THI20-RELATED"/>
    <property type="match status" value="1"/>
</dbReference>
<dbReference type="RefSeq" id="WP_379945319.1">
    <property type="nucleotide sequence ID" value="NZ_JBHMEW010000008.1"/>
</dbReference>
<evidence type="ECO:0000259" key="3">
    <source>
        <dbReference type="Pfam" id="PF08543"/>
    </source>
</evidence>
<dbReference type="SUPFAM" id="SSF53613">
    <property type="entry name" value="Ribokinase-like"/>
    <property type="match status" value="1"/>
</dbReference>
<dbReference type="InterPro" id="IPR013749">
    <property type="entry name" value="PM/HMP-P_kinase-1"/>
</dbReference>
<dbReference type="GO" id="GO:0008902">
    <property type="term" value="F:hydroxymethylpyrimidine kinase activity"/>
    <property type="evidence" value="ECO:0007669"/>
    <property type="project" value="UniProtKB-EC"/>
</dbReference>
<dbReference type="PANTHER" id="PTHR20858">
    <property type="entry name" value="PHOSPHOMETHYLPYRIMIDINE KINASE"/>
    <property type="match status" value="1"/>
</dbReference>
<keyword evidence="5" id="KW-1185">Reference proteome</keyword>
<gene>
    <name evidence="4" type="primary">thiD</name>
    <name evidence="4" type="ORF">ACFFUR_01555</name>
</gene>